<dbReference type="GeneID" id="37224662"/>
<dbReference type="GO" id="GO:0043386">
    <property type="term" value="P:mycotoxin biosynthetic process"/>
    <property type="evidence" value="ECO:0007669"/>
    <property type="project" value="InterPro"/>
</dbReference>
<keyword evidence="3" id="KW-0812">Transmembrane</keyword>
<dbReference type="STRING" id="1448316.A0A395GV41"/>
<name>A0A395GV41_9EURO</name>
<comment type="similarity">
    <text evidence="1">Belongs to the ustYa family.</text>
</comment>
<sequence>MKSGLSPTYEPLGTRDAVLDGIPGDSSSENEVLPTESFKQSKSCYSRHHLFLWLNATLFGLSLFLFAMTASIVRGTTDTNQLLRKTSEYCQYTPSLASRLTNPAPIFDQLDIPLMTKRMNATLVEPDPLPIYRQPPSPEVDAAWNRLANINPIVISRDDVIKLGRDPEDAAKWPESFGFGSQAYIGRLDIFHQIHCLDWLRRETYFDHYYGKKWPPGTPPSDMHRTHMSHCVYILLQNLMCNANVDIYTHFWADAQLNAFPDFSVNHKCRDFDAILSWQEAHSVDVDAFAAIRKPPDSLARVMSHRFKDLFGWYKSHPDNGAEDGEIG</sequence>
<evidence type="ECO:0000256" key="1">
    <source>
        <dbReference type="ARBA" id="ARBA00035112"/>
    </source>
</evidence>
<keyword evidence="3" id="KW-1133">Transmembrane helix</keyword>
<dbReference type="Pfam" id="PF11807">
    <property type="entry name" value="UstYa"/>
    <property type="match status" value="1"/>
</dbReference>
<evidence type="ECO:0000313" key="5">
    <source>
        <dbReference type="Proteomes" id="UP000249402"/>
    </source>
</evidence>
<gene>
    <name evidence="4" type="ORF">BO80DRAFT_426558</name>
</gene>
<accession>A0A395GV41</accession>
<organism evidence="4 5">
    <name type="scientific">Aspergillus ibericus CBS 121593</name>
    <dbReference type="NCBI Taxonomy" id="1448316"/>
    <lineage>
        <taxon>Eukaryota</taxon>
        <taxon>Fungi</taxon>
        <taxon>Dikarya</taxon>
        <taxon>Ascomycota</taxon>
        <taxon>Pezizomycotina</taxon>
        <taxon>Eurotiomycetes</taxon>
        <taxon>Eurotiomycetidae</taxon>
        <taxon>Eurotiales</taxon>
        <taxon>Aspergillaceae</taxon>
        <taxon>Aspergillus</taxon>
        <taxon>Aspergillus subgen. Circumdati</taxon>
    </lineage>
</organism>
<dbReference type="Proteomes" id="UP000249402">
    <property type="component" value="Unassembled WGS sequence"/>
</dbReference>
<dbReference type="PANTHER" id="PTHR33365">
    <property type="entry name" value="YALI0B05434P"/>
    <property type="match status" value="1"/>
</dbReference>
<reference evidence="4 5" key="1">
    <citation type="submission" date="2018-02" db="EMBL/GenBank/DDBJ databases">
        <title>The genomes of Aspergillus section Nigri reveals drivers in fungal speciation.</title>
        <authorList>
            <consortium name="DOE Joint Genome Institute"/>
            <person name="Vesth T.C."/>
            <person name="Nybo J."/>
            <person name="Theobald S."/>
            <person name="Brandl J."/>
            <person name="Frisvad J.C."/>
            <person name="Nielsen K.F."/>
            <person name="Lyhne E.K."/>
            <person name="Kogle M.E."/>
            <person name="Kuo A."/>
            <person name="Riley R."/>
            <person name="Clum A."/>
            <person name="Nolan M."/>
            <person name="Lipzen A."/>
            <person name="Salamov A."/>
            <person name="Henrissat B."/>
            <person name="Wiebenga A."/>
            <person name="De vries R.P."/>
            <person name="Grigoriev I.V."/>
            <person name="Mortensen U.H."/>
            <person name="Andersen M.R."/>
            <person name="Baker S.E."/>
        </authorList>
    </citation>
    <scope>NUCLEOTIDE SEQUENCE [LARGE SCALE GENOMIC DNA]</scope>
    <source>
        <strain evidence="4 5">CBS 121593</strain>
    </source>
</reference>
<keyword evidence="5" id="KW-1185">Reference proteome</keyword>
<evidence type="ECO:0000256" key="2">
    <source>
        <dbReference type="SAM" id="MobiDB-lite"/>
    </source>
</evidence>
<dbReference type="OrthoDB" id="3687641at2759"/>
<dbReference type="VEuPathDB" id="FungiDB:BO80DRAFT_426558"/>
<evidence type="ECO:0000313" key="4">
    <source>
        <dbReference type="EMBL" id="RAK99262.1"/>
    </source>
</evidence>
<feature type="region of interest" description="Disordered" evidence="2">
    <location>
        <begin position="1"/>
        <end position="34"/>
    </location>
</feature>
<dbReference type="PANTHER" id="PTHR33365:SF14">
    <property type="entry name" value="TAT PATHWAY SIGNAL SEQUENCE"/>
    <property type="match status" value="1"/>
</dbReference>
<dbReference type="InterPro" id="IPR021765">
    <property type="entry name" value="UstYa-like"/>
</dbReference>
<dbReference type="RefSeq" id="XP_025573590.1">
    <property type="nucleotide sequence ID" value="XM_025719797.1"/>
</dbReference>
<protein>
    <recommendedName>
        <fullName evidence="6">Tat pathway signal sequence</fullName>
    </recommendedName>
</protein>
<dbReference type="EMBL" id="KZ824447">
    <property type="protein sequence ID" value="RAK99262.1"/>
    <property type="molecule type" value="Genomic_DNA"/>
</dbReference>
<proteinExistence type="inferred from homology"/>
<evidence type="ECO:0000256" key="3">
    <source>
        <dbReference type="SAM" id="Phobius"/>
    </source>
</evidence>
<dbReference type="AlphaFoldDB" id="A0A395GV41"/>
<evidence type="ECO:0008006" key="6">
    <source>
        <dbReference type="Google" id="ProtNLM"/>
    </source>
</evidence>
<feature type="transmembrane region" description="Helical" evidence="3">
    <location>
        <begin position="50"/>
        <end position="73"/>
    </location>
</feature>
<keyword evidence="3" id="KW-0472">Membrane</keyword>